<evidence type="ECO:0000259" key="9">
    <source>
        <dbReference type="Pfam" id="PF02875"/>
    </source>
</evidence>
<dbReference type="PANTHER" id="PTHR43692">
    <property type="entry name" value="UDP-N-ACETYLMURAMOYLALANINE--D-GLUTAMATE LIGASE"/>
    <property type="match status" value="1"/>
</dbReference>
<dbReference type="EMBL" id="JACSPQ010000053">
    <property type="protein sequence ID" value="MBD8003306.1"/>
    <property type="molecule type" value="Genomic_DNA"/>
</dbReference>
<dbReference type="SUPFAM" id="SSF51984">
    <property type="entry name" value="MurCD N-terminal domain"/>
    <property type="match status" value="1"/>
</dbReference>
<keyword evidence="7 8" id="KW-0131">Cell cycle</keyword>
<comment type="pathway">
    <text evidence="2 7 8">Cell wall biogenesis; peptidoglycan biosynthesis.</text>
</comment>
<keyword evidence="7 8" id="KW-0133">Cell shape</keyword>
<evidence type="ECO:0000256" key="4">
    <source>
        <dbReference type="ARBA" id="ARBA00022598"/>
    </source>
</evidence>
<keyword evidence="6 7" id="KW-0067">ATP-binding</keyword>
<dbReference type="Pfam" id="PF21799">
    <property type="entry name" value="MurD-like_N"/>
    <property type="match status" value="1"/>
</dbReference>
<dbReference type="InterPro" id="IPR036615">
    <property type="entry name" value="Mur_ligase_C_dom_sf"/>
</dbReference>
<evidence type="ECO:0000313" key="12">
    <source>
        <dbReference type="Proteomes" id="UP000616346"/>
    </source>
</evidence>
<keyword evidence="12" id="KW-1185">Reference proteome</keyword>
<evidence type="ECO:0000256" key="1">
    <source>
        <dbReference type="ARBA" id="ARBA00004496"/>
    </source>
</evidence>
<dbReference type="Gene3D" id="3.40.50.720">
    <property type="entry name" value="NAD(P)-binding Rossmann-like Domain"/>
    <property type="match status" value="1"/>
</dbReference>
<dbReference type="PANTHER" id="PTHR43692:SF1">
    <property type="entry name" value="UDP-N-ACETYLMURAMOYLALANINE--D-GLUTAMATE LIGASE"/>
    <property type="match status" value="1"/>
</dbReference>
<comment type="subcellular location">
    <subcellularLocation>
        <location evidence="1 7 8">Cytoplasm</location>
    </subcellularLocation>
</comment>
<dbReference type="GO" id="GO:0008764">
    <property type="term" value="F:UDP-N-acetylmuramoylalanine-D-glutamate ligase activity"/>
    <property type="evidence" value="ECO:0007669"/>
    <property type="project" value="UniProtKB-EC"/>
</dbReference>
<evidence type="ECO:0000259" key="10">
    <source>
        <dbReference type="Pfam" id="PF08245"/>
    </source>
</evidence>
<keyword evidence="7 8" id="KW-0573">Peptidoglycan synthesis</keyword>
<dbReference type="HAMAP" id="MF_00639">
    <property type="entry name" value="MurD"/>
    <property type="match status" value="1"/>
</dbReference>
<dbReference type="InterPro" id="IPR036565">
    <property type="entry name" value="Mur-like_cat_sf"/>
</dbReference>
<dbReference type="Gene3D" id="3.90.190.20">
    <property type="entry name" value="Mur ligase, C-terminal domain"/>
    <property type="match status" value="1"/>
</dbReference>
<evidence type="ECO:0000256" key="7">
    <source>
        <dbReference type="HAMAP-Rule" id="MF_00639"/>
    </source>
</evidence>
<protein>
    <recommendedName>
        <fullName evidence="7 8">UDP-N-acetylmuramoylalanine--D-glutamate ligase</fullName>
        <ecNumber evidence="7 8">6.3.2.9</ecNumber>
    </recommendedName>
    <alternativeName>
        <fullName evidence="7">D-glutamic acid-adding enzyme</fullName>
    </alternativeName>
    <alternativeName>
        <fullName evidence="7">UDP-N-acetylmuramoyl-L-alanyl-D-glutamate synthetase</fullName>
    </alternativeName>
</protein>
<feature type="binding site" evidence="7">
    <location>
        <begin position="110"/>
        <end position="116"/>
    </location>
    <ligand>
        <name>ATP</name>
        <dbReference type="ChEBI" id="CHEBI:30616"/>
    </ligand>
</feature>
<sequence>MTKRIVILGAGESGTGAAILAQKKGFDTFVSDMSAIKDKYKDMLNERGIRWEEGKHTEELILNADEVIKSPGIPNDVPMILKLKEKGIPVISEIEFAGRYTNAKMICITGSNGKTTTTSLIYHIFKKAGLNVGLAGNIGQSLAYQVAECNYDYYVIELSSFQLDNMYKFHANIAVLMNITPDHLDRYDYKMQNYVDAKFRIIQNQTPEDAFIFWNDDPIIQHELHKYGIHGHYYPFAEKREDGLAAFVEQNKIYFTQPIAFNMEQEELALTGTHNLFNSMAAGISANIAGIRKEDIREALSDFKGVEHRLEKVARVRGVEYVNDSKATNVNSCWYALQSMKTKTVLILGGKDKGNDYNEIADLVREKCSGLIFLGLHNEKLHGFFDGFGLPIADVQSMKDAVDAAYRMAKQGETVLLSPCCASFDLFKSYEDRGDQFKECVRNL</sequence>
<dbReference type="InterPro" id="IPR013221">
    <property type="entry name" value="Mur_ligase_cen"/>
</dbReference>
<comment type="caution">
    <text evidence="11">The sequence shown here is derived from an EMBL/GenBank/DDBJ whole genome shotgun (WGS) entry which is preliminary data.</text>
</comment>
<proteinExistence type="inferred from homology"/>
<organism evidence="11 12">
    <name type="scientific">Phocaeicola faecium</name>
    <dbReference type="NCBI Taxonomy" id="2762213"/>
    <lineage>
        <taxon>Bacteria</taxon>
        <taxon>Pseudomonadati</taxon>
        <taxon>Bacteroidota</taxon>
        <taxon>Bacteroidia</taxon>
        <taxon>Bacteroidales</taxon>
        <taxon>Bacteroidaceae</taxon>
        <taxon>Phocaeicola</taxon>
    </lineage>
</organism>
<reference evidence="11 12" key="1">
    <citation type="submission" date="2020-08" db="EMBL/GenBank/DDBJ databases">
        <title>A Genomic Blueprint of the Chicken Gut Microbiome.</title>
        <authorList>
            <person name="Gilroy R."/>
            <person name="Ravi A."/>
            <person name="Getino M."/>
            <person name="Pursley I."/>
            <person name="Horton D.L."/>
            <person name="Alikhan N.-F."/>
            <person name="Baker D."/>
            <person name="Gharbi K."/>
            <person name="Hall N."/>
            <person name="Watson M."/>
            <person name="Adriaenssens E.M."/>
            <person name="Foster-Nyarko E."/>
            <person name="Jarju S."/>
            <person name="Secka A."/>
            <person name="Antonio M."/>
            <person name="Oren A."/>
            <person name="Chaudhuri R."/>
            <person name="La Ragione R.M."/>
            <person name="Hildebrand F."/>
            <person name="Pallen M.J."/>
        </authorList>
    </citation>
    <scope>NUCLEOTIDE SEQUENCE [LARGE SCALE GENOMIC DNA]</scope>
    <source>
        <strain evidence="11 12">Sa1YUN3</strain>
    </source>
</reference>
<comment type="similarity">
    <text evidence="7">Belongs to the MurCDEF family.</text>
</comment>
<evidence type="ECO:0000256" key="6">
    <source>
        <dbReference type="ARBA" id="ARBA00022840"/>
    </source>
</evidence>
<dbReference type="RefSeq" id="WP_178257218.1">
    <property type="nucleotide sequence ID" value="NZ_JACSPQ010000053.1"/>
</dbReference>
<dbReference type="SUPFAM" id="SSF53244">
    <property type="entry name" value="MurD-like peptide ligases, peptide-binding domain"/>
    <property type="match status" value="1"/>
</dbReference>
<keyword evidence="5 7" id="KW-0547">Nucleotide-binding</keyword>
<keyword evidence="7 8" id="KW-0132">Cell division</keyword>
<dbReference type="SUPFAM" id="SSF53623">
    <property type="entry name" value="MurD-like peptide ligases, catalytic domain"/>
    <property type="match status" value="1"/>
</dbReference>
<dbReference type="Pfam" id="PF02875">
    <property type="entry name" value="Mur_ligase_C"/>
    <property type="match status" value="1"/>
</dbReference>
<evidence type="ECO:0000256" key="3">
    <source>
        <dbReference type="ARBA" id="ARBA00022490"/>
    </source>
</evidence>
<dbReference type="Gene3D" id="3.40.1190.10">
    <property type="entry name" value="Mur-like, catalytic domain"/>
    <property type="match status" value="1"/>
</dbReference>
<evidence type="ECO:0000313" key="11">
    <source>
        <dbReference type="EMBL" id="MBD8003306.1"/>
    </source>
</evidence>
<evidence type="ECO:0000256" key="5">
    <source>
        <dbReference type="ARBA" id="ARBA00022741"/>
    </source>
</evidence>
<dbReference type="EC" id="6.3.2.9" evidence="7 8"/>
<evidence type="ECO:0000256" key="8">
    <source>
        <dbReference type="RuleBase" id="RU003664"/>
    </source>
</evidence>
<comment type="catalytic activity">
    <reaction evidence="7 8">
        <text>UDP-N-acetyl-alpha-D-muramoyl-L-alanine + D-glutamate + ATP = UDP-N-acetyl-alpha-D-muramoyl-L-alanyl-D-glutamate + ADP + phosphate + H(+)</text>
        <dbReference type="Rhea" id="RHEA:16429"/>
        <dbReference type="ChEBI" id="CHEBI:15378"/>
        <dbReference type="ChEBI" id="CHEBI:29986"/>
        <dbReference type="ChEBI" id="CHEBI:30616"/>
        <dbReference type="ChEBI" id="CHEBI:43474"/>
        <dbReference type="ChEBI" id="CHEBI:83898"/>
        <dbReference type="ChEBI" id="CHEBI:83900"/>
        <dbReference type="ChEBI" id="CHEBI:456216"/>
        <dbReference type="EC" id="6.3.2.9"/>
    </reaction>
</comment>
<keyword evidence="3 7" id="KW-0963">Cytoplasm</keyword>
<dbReference type="NCBIfam" id="TIGR01087">
    <property type="entry name" value="murD"/>
    <property type="match status" value="1"/>
</dbReference>
<gene>
    <name evidence="7 11" type="primary">murD</name>
    <name evidence="11" type="ORF">H9626_14045</name>
</gene>
<name>A0ABR8VFX9_9BACT</name>
<comment type="function">
    <text evidence="7 8">Cell wall formation. Catalyzes the addition of glutamate to the nucleotide precursor UDP-N-acetylmuramoyl-L-alanine (UMA).</text>
</comment>
<feature type="domain" description="Mur ligase C-terminal" evidence="9">
    <location>
        <begin position="308"/>
        <end position="420"/>
    </location>
</feature>
<evidence type="ECO:0000256" key="2">
    <source>
        <dbReference type="ARBA" id="ARBA00004752"/>
    </source>
</evidence>
<keyword evidence="4 7" id="KW-0436">Ligase</keyword>
<accession>A0ABR8VFX9</accession>
<keyword evidence="7 8" id="KW-0961">Cell wall biogenesis/degradation</keyword>
<dbReference type="Proteomes" id="UP000616346">
    <property type="component" value="Unassembled WGS sequence"/>
</dbReference>
<dbReference type="InterPro" id="IPR004101">
    <property type="entry name" value="Mur_ligase_C"/>
</dbReference>
<dbReference type="InterPro" id="IPR005762">
    <property type="entry name" value="MurD"/>
</dbReference>
<dbReference type="Pfam" id="PF08245">
    <property type="entry name" value="Mur_ligase_M"/>
    <property type="match status" value="1"/>
</dbReference>
<feature type="domain" description="Mur ligase central" evidence="10">
    <location>
        <begin position="108"/>
        <end position="284"/>
    </location>
</feature>